<reference evidence="1" key="1">
    <citation type="submission" date="2022-07" db="EMBL/GenBank/DDBJ databases">
        <title>Phylogenomic reconstructions and comparative analyses of Kickxellomycotina fungi.</title>
        <authorList>
            <person name="Reynolds N.K."/>
            <person name="Stajich J.E."/>
            <person name="Barry K."/>
            <person name="Grigoriev I.V."/>
            <person name="Crous P."/>
            <person name="Smith M.E."/>
        </authorList>
    </citation>
    <scope>NUCLEOTIDE SEQUENCE</scope>
    <source>
        <strain evidence="1">BCRC 34489</strain>
    </source>
</reference>
<dbReference type="EMBL" id="JANBUM010000173">
    <property type="protein sequence ID" value="KAJ2782502.1"/>
    <property type="molecule type" value="Genomic_DNA"/>
</dbReference>
<keyword evidence="2" id="KW-1185">Reference proteome</keyword>
<protein>
    <submittedName>
        <fullName evidence="1">Uncharacterized protein</fullName>
    </submittedName>
</protein>
<name>A0A9W8LKC0_9FUNG</name>
<evidence type="ECO:0000313" key="2">
    <source>
        <dbReference type="Proteomes" id="UP001140172"/>
    </source>
</evidence>
<comment type="caution">
    <text evidence="1">The sequence shown here is derived from an EMBL/GenBank/DDBJ whole genome shotgun (WGS) entry which is preliminary data.</text>
</comment>
<sequence length="126" mass="14876">MKEFPIAIYHYSSSDPDSIYFEADPMPPPVVSSKTTMSITMLKQRIIDYYNHIDIDEDFVLGFTDRYKLVIIIDDGELPFIQLPDPEKSFWNFVQSMLLFIQRFRDEHSEPFKISFAVIPKKDDEE</sequence>
<dbReference type="AlphaFoldDB" id="A0A9W8LKC0"/>
<evidence type="ECO:0000313" key="1">
    <source>
        <dbReference type="EMBL" id="KAJ2782502.1"/>
    </source>
</evidence>
<proteinExistence type="predicted"/>
<gene>
    <name evidence="1" type="ORF">GGI15_002889</name>
</gene>
<dbReference type="Proteomes" id="UP001140172">
    <property type="component" value="Unassembled WGS sequence"/>
</dbReference>
<accession>A0A9W8LKC0</accession>
<organism evidence="1 2">
    <name type="scientific">Coemansia interrupta</name>
    <dbReference type="NCBI Taxonomy" id="1126814"/>
    <lineage>
        <taxon>Eukaryota</taxon>
        <taxon>Fungi</taxon>
        <taxon>Fungi incertae sedis</taxon>
        <taxon>Zoopagomycota</taxon>
        <taxon>Kickxellomycotina</taxon>
        <taxon>Kickxellomycetes</taxon>
        <taxon>Kickxellales</taxon>
        <taxon>Kickxellaceae</taxon>
        <taxon>Coemansia</taxon>
    </lineage>
</organism>